<dbReference type="OrthoDB" id="9897152at2"/>
<comment type="caution">
    <text evidence="2">The sequence shown here is derived from an EMBL/GenBank/DDBJ whole genome shotgun (WGS) entry which is preliminary data.</text>
</comment>
<evidence type="ECO:0000259" key="1">
    <source>
        <dbReference type="Pfam" id="PF14317"/>
    </source>
</evidence>
<evidence type="ECO:0000313" key="2">
    <source>
        <dbReference type="EMBL" id="RGX33173.1"/>
    </source>
</evidence>
<reference evidence="2 3" key="1">
    <citation type="submission" date="2018-08" db="EMBL/GenBank/DDBJ databases">
        <title>A genome reference for cultivated species of the human gut microbiota.</title>
        <authorList>
            <person name="Zou Y."/>
            <person name="Xue W."/>
            <person name="Luo G."/>
        </authorList>
    </citation>
    <scope>NUCLEOTIDE SEQUENCE [LARGE SCALE GENOMIC DNA]</scope>
    <source>
        <strain evidence="2 3">AF04-15</strain>
    </source>
</reference>
<gene>
    <name evidence="2" type="ORF">DWV29_02935</name>
</gene>
<proteinExistence type="predicted"/>
<organism evidence="2 3">
    <name type="scientific">Enterocloster asparagiformis</name>
    <dbReference type="NCBI Taxonomy" id="333367"/>
    <lineage>
        <taxon>Bacteria</taxon>
        <taxon>Bacillati</taxon>
        <taxon>Bacillota</taxon>
        <taxon>Clostridia</taxon>
        <taxon>Lachnospirales</taxon>
        <taxon>Lachnospiraceae</taxon>
        <taxon>Enterocloster</taxon>
    </lineage>
</organism>
<sequence>MKVEPLFCIRMVLDDSVLREYAARNLQADSDGFKRMKFKMAGFLIALLVIGILTRDPGRTLLTGGIAVAALIALERKQRSQKGRREEFERQVNWMKQHLAPGELGSETVYCFWEQEMTWENERSRGKLDYSSIQNVVETEQGFFVTVEKARRLFFWKTAFTAGDSQGFREFLEQRSSGAARDGR</sequence>
<dbReference type="EMBL" id="QSBM01000001">
    <property type="protein sequence ID" value="RGX33173.1"/>
    <property type="molecule type" value="Genomic_DNA"/>
</dbReference>
<accession>A0A413FLR1</accession>
<dbReference type="Proteomes" id="UP000283880">
    <property type="component" value="Unassembled WGS sequence"/>
</dbReference>
<name>A0A413FLR1_9FIRM</name>
<evidence type="ECO:0000313" key="3">
    <source>
        <dbReference type="Proteomes" id="UP000283880"/>
    </source>
</evidence>
<dbReference type="Pfam" id="PF14317">
    <property type="entry name" value="YcxB"/>
    <property type="match status" value="1"/>
</dbReference>
<dbReference type="InterPro" id="IPR025588">
    <property type="entry name" value="YcxB-like_C"/>
</dbReference>
<dbReference type="AlphaFoldDB" id="A0A413FLR1"/>
<protein>
    <submittedName>
        <fullName evidence="2">YcxB family protein</fullName>
    </submittedName>
</protein>
<feature type="domain" description="YcxB-like C-terminal" evidence="1">
    <location>
        <begin position="114"/>
        <end position="172"/>
    </location>
</feature>